<name>A0ABX1CNF4_9SPHN</name>
<feature type="compositionally biased region" description="Basic and acidic residues" evidence="1">
    <location>
        <begin position="39"/>
        <end position="55"/>
    </location>
</feature>
<proteinExistence type="predicted"/>
<dbReference type="RefSeq" id="WP_168135004.1">
    <property type="nucleotide sequence ID" value="NZ_JAAVJH010000007.1"/>
</dbReference>
<comment type="caution">
    <text evidence="2">The sequence shown here is derived from an EMBL/GenBank/DDBJ whole genome shotgun (WGS) entry which is preliminary data.</text>
</comment>
<protein>
    <submittedName>
        <fullName evidence="2">Uncharacterized protein</fullName>
    </submittedName>
</protein>
<reference evidence="2 3" key="1">
    <citation type="submission" date="2020-03" db="EMBL/GenBank/DDBJ databases">
        <authorList>
            <person name="Wang L."/>
            <person name="He N."/>
            <person name="Li Y."/>
            <person name="Fang Y."/>
            <person name="Zhang F."/>
        </authorList>
    </citation>
    <scope>NUCLEOTIDE SEQUENCE [LARGE SCALE GENOMIC DNA]</scope>
    <source>
        <strain evidence="2 3">36D10-4-7</strain>
    </source>
</reference>
<feature type="region of interest" description="Disordered" evidence="1">
    <location>
        <begin position="1"/>
        <end position="55"/>
    </location>
</feature>
<sequence length="55" mass="5420">MADDSNKADGPPADTDNTVGGAQGGGDATGSGNILAGVQEKDGSAKDNGEERRED</sequence>
<organism evidence="2 3">
    <name type="scientific">Sphingomonas corticis</name>
    <dbReference type="NCBI Taxonomy" id="2722791"/>
    <lineage>
        <taxon>Bacteria</taxon>
        <taxon>Pseudomonadati</taxon>
        <taxon>Pseudomonadota</taxon>
        <taxon>Alphaproteobacteria</taxon>
        <taxon>Sphingomonadales</taxon>
        <taxon>Sphingomonadaceae</taxon>
        <taxon>Sphingomonas</taxon>
    </lineage>
</organism>
<dbReference type="Proteomes" id="UP000732399">
    <property type="component" value="Unassembled WGS sequence"/>
</dbReference>
<evidence type="ECO:0000313" key="2">
    <source>
        <dbReference type="EMBL" id="NJR79444.1"/>
    </source>
</evidence>
<gene>
    <name evidence="2" type="ORF">HBH26_12710</name>
</gene>
<evidence type="ECO:0000313" key="3">
    <source>
        <dbReference type="Proteomes" id="UP000732399"/>
    </source>
</evidence>
<dbReference type="EMBL" id="JAAVJH010000007">
    <property type="protein sequence ID" value="NJR79444.1"/>
    <property type="molecule type" value="Genomic_DNA"/>
</dbReference>
<accession>A0ABX1CNF4</accession>
<evidence type="ECO:0000256" key="1">
    <source>
        <dbReference type="SAM" id="MobiDB-lite"/>
    </source>
</evidence>
<keyword evidence="3" id="KW-1185">Reference proteome</keyword>